<dbReference type="AlphaFoldDB" id="A0A6J8E569"/>
<keyword evidence="4" id="KW-1185">Reference proteome</keyword>
<accession>A0A6J8E569</accession>
<evidence type="ECO:0000313" key="4">
    <source>
        <dbReference type="Proteomes" id="UP000507470"/>
    </source>
</evidence>
<organism evidence="3 4">
    <name type="scientific">Mytilus coruscus</name>
    <name type="common">Sea mussel</name>
    <dbReference type="NCBI Taxonomy" id="42192"/>
    <lineage>
        <taxon>Eukaryota</taxon>
        <taxon>Metazoa</taxon>
        <taxon>Spiralia</taxon>
        <taxon>Lophotrochozoa</taxon>
        <taxon>Mollusca</taxon>
        <taxon>Bivalvia</taxon>
        <taxon>Autobranchia</taxon>
        <taxon>Pteriomorphia</taxon>
        <taxon>Mytilida</taxon>
        <taxon>Mytiloidea</taxon>
        <taxon>Mytilidae</taxon>
        <taxon>Mytilinae</taxon>
        <taxon>Mytilus</taxon>
    </lineage>
</organism>
<evidence type="ECO:0000256" key="2">
    <source>
        <dbReference type="SAM" id="MobiDB-lite"/>
    </source>
</evidence>
<dbReference type="Proteomes" id="UP000507470">
    <property type="component" value="Unassembled WGS sequence"/>
</dbReference>
<feature type="region of interest" description="Disordered" evidence="2">
    <location>
        <begin position="172"/>
        <end position="202"/>
    </location>
</feature>
<protein>
    <submittedName>
        <fullName evidence="3">Uncharacterized protein</fullName>
    </submittedName>
</protein>
<keyword evidence="1" id="KW-0175">Coiled coil</keyword>
<dbReference type="EMBL" id="CACVKT020008451">
    <property type="protein sequence ID" value="CAC5415620.1"/>
    <property type="molecule type" value="Genomic_DNA"/>
</dbReference>
<reference evidence="3 4" key="1">
    <citation type="submission" date="2020-06" db="EMBL/GenBank/DDBJ databases">
        <authorList>
            <person name="Li R."/>
            <person name="Bekaert M."/>
        </authorList>
    </citation>
    <scope>NUCLEOTIDE SEQUENCE [LARGE SCALE GENOMIC DNA]</scope>
    <source>
        <strain evidence="4">wild</strain>
    </source>
</reference>
<evidence type="ECO:0000256" key="1">
    <source>
        <dbReference type="SAM" id="Coils"/>
    </source>
</evidence>
<name>A0A6J8E569_MYTCO</name>
<proteinExistence type="predicted"/>
<feature type="coiled-coil region" evidence="1">
    <location>
        <begin position="16"/>
        <end position="53"/>
    </location>
</feature>
<gene>
    <name evidence="3" type="ORF">MCOR_48307</name>
</gene>
<feature type="compositionally biased region" description="Basic and acidic residues" evidence="2">
    <location>
        <begin position="172"/>
        <end position="187"/>
    </location>
</feature>
<sequence length="271" mass="31671">MSAVDNQLKPAIQSLKTEIMDNLDTKQQQLNKLQEMQLENKELGITNKVAQEKILDTQDKMMEMLQSIIQKQKSTPQQLNIVTHDNLKTLRTEIKEISQTAQLKTSDNFSKQFKKEGTEWKTDIARQLNEHKEQLMQSTSDKIQQLQDTSILQINKDLAKINDNYITLEDLDRRTKPRVTESNDRDQPNSSSSESSSPQVPKMTIFDGIKSTSWESFIYQFDRTATRRRWSNRRKIGRLLDCLKDTALEYARKVNKDDDYESLKKKIKKKI</sequence>
<evidence type="ECO:0000313" key="3">
    <source>
        <dbReference type="EMBL" id="CAC5415620.1"/>
    </source>
</evidence>